<evidence type="ECO:0000313" key="1">
    <source>
        <dbReference type="EMBL" id="SJZ41070.1"/>
    </source>
</evidence>
<gene>
    <name evidence="1" type="ORF">SAMN02745119_00523</name>
</gene>
<evidence type="ECO:0000313" key="2">
    <source>
        <dbReference type="Proteomes" id="UP000190102"/>
    </source>
</evidence>
<reference evidence="2" key="1">
    <citation type="submission" date="2017-02" db="EMBL/GenBank/DDBJ databases">
        <authorList>
            <person name="Varghese N."/>
            <person name="Submissions S."/>
        </authorList>
    </citation>
    <scope>NUCLEOTIDE SEQUENCE [LARGE SCALE GENOMIC DNA]</scope>
    <source>
        <strain evidence="2">ATCC BAA-34</strain>
    </source>
</reference>
<sequence length="154" mass="17051">MQHELRRKDRGMPESEARELLERGEYGVLSLCGADNEPYGLPLSYCVLDNAIYFHCALEGRKLVILAANSRASFCVVGATEVLPEKFSTRYESVIVSGNVTEALGEDKQRGLAGLVAKYSSSFMSEGLHYIGVQWQATRVFKLSIDTISGKARR</sequence>
<dbReference type="Pfam" id="PF12900">
    <property type="entry name" value="Pyridox_ox_2"/>
    <property type="match status" value="1"/>
</dbReference>
<keyword evidence="2" id="KW-1185">Reference proteome</keyword>
<accession>A0A1T4KF78</accession>
<protein>
    <recommendedName>
        <fullName evidence="3">Nitroimidazol reductase NimA, pyridoxamine 5'-phosphate oxidase superfamily</fullName>
    </recommendedName>
</protein>
<dbReference type="STRING" id="115783.SAMN02745119_00523"/>
<dbReference type="PANTHER" id="PTHR34071:SF2">
    <property type="entry name" value="FLAVIN-NUCLEOTIDE-BINDING PROTEIN"/>
    <property type="match status" value="1"/>
</dbReference>
<dbReference type="Proteomes" id="UP000190102">
    <property type="component" value="Unassembled WGS sequence"/>
</dbReference>
<dbReference type="OrthoDB" id="9794935at2"/>
<organism evidence="1 2">
    <name type="scientific">Trichlorobacter thiogenes</name>
    <dbReference type="NCBI Taxonomy" id="115783"/>
    <lineage>
        <taxon>Bacteria</taxon>
        <taxon>Pseudomonadati</taxon>
        <taxon>Thermodesulfobacteriota</taxon>
        <taxon>Desulfuromonadia</taxon>
        <taxon>Geobacterales</taxon>
        <taxon>Geobacteraceae</taxon>
        <taxon>Trichlorobacter</taxon>
    </lineage>
</organism>
<dbReference type="SUPFAM" id="SSF50475">
    <property type="entry name" value="FMN-binding split barrel"/>
    <property type="match status" value="1"/>
</dbReference>
<dbReference type="RefSeq" id="WP_078788807.1">
    <property type="nucleotide sequence ID" value="NZ_FUWR01000001.1"/>
</dbReference>
<dbReference type="EMBL" id="FUWR01000001">
    <property type="protein sequence ID" value="SJZ41070.1"/>
    <property type="molecule type" value="Genomic_DNA"/>
</dbReference>
<name>A0A1T4KF78_9BACT</name>
<dbReference type="AlphaFoldDB" id="A0A1T4KF78"/>
<dbReference type="InterPro" id="IPR012349">
    <property type="entry name" value="Split_barrel_FMN-bd"/>
</dbReference>
<dbReference type="Gene3D" id="2.30.110.10">
    <property type="entry name" value="Electron Transport, Fmn-binding Protein, Chain A"/>
    <property type="match status" value="1"/>
</dbReference>
<evidence type="ECO:0008006" key="3">
    <source>
        <dbReference type="Google" id="ProtNLM"/>
    </source>
</evidence>
<proteinExistence type="predicted"/>
<dbReference type="InterPro" id="IPR024747">
    <property type="entry name" value="Pyridox_Oxase-rel"/>
</dbReference>
<dbReference type="PANTHER" id="PTHR34071">
    <property type="entry name" value="5-NITROIMIDAZOLE ANTIBIOTICS RESISTANCE PROTEIN, NIMA-FAMILY-RELATED PROTEIN-RELATED"/>
    <property type="match status" value="1"/>
</dbReference>